<dbReference type="PROSITE" id="PS50127">
    <property type="entry name" value="UBC_2"/>
    <property type="match status" value="1"/>
</dbReference>
<evidence type="ECO:0000256" key="5">
    <source>
        <dbReference type="ARBA" id="ARBA00035805"/>
    </source>
</evidence>
<dbReference type="Proteomes" id="UP000678499">
    <property type="component" value="Unassembled WGS sequence"/>
</dbReference>
<sequence length="158" mass="17690">MSIGRTSNGSVLLAKRLMREKRDITENAPEGVVFSDSSDSLMRWNVDIVGASGTLYENERYTLRFKFSAAYPFEAPEVVFVGEEVPVHPHVYSNGHICLSILGDQWSPVLSVSSVCVSILSMLSSCKEKKKPPDDSAYMRYAPSTPRNTTWHFHDDDV</sequence>
<dbReference type="FunFam" id="3.10.110.10:FF:000022">
    <property type="entry name" value="Ubiquitin-conjugating enzyme E2 W"/>
    <property type="match status" value="1"/>
</dbReference>
<evidence type="ECO:0000256" key="2">
    <source>
        <dbReference type="ARBA" id="ARBA00012486"/>
    </source>
</evidence>
<evidence type="ECO:0000313" key="9">
    <source>
        <dbReference type="EMBL" id="CAD7277893.1"/>
    </source>
</evidence>
<dbReference type="EC" id="2.3.2.23" evidence="2"/>
<evidence type="ECO:0000313" key="10">
    <source>
        <dbReference type="Proteomes" id="UP000678499"/>
    </source>
</evidence>
<gene>
    <name evidence="9" type="ORF">NMOB1V02_LOCUS5612</name>
</gene>
<dbReference type="InterPro" id="IPR016135">
    <property type="entry name" value="UBQ-conjugating_enzyme/RWD"/>
</dbReference>
<dbReference type="Pfam" id="PF00179">
    <property type="entry name" value="UQ_con"/>
    <property type="match status" value="1"/>
</dbReference>
<evidence type="ECO:0000256" key="3">
    <source>
        <dbReference type="ARBA" id="ARBA00022679"/>
    </source>
</evidence>
<reference evidence="9" key="1">
    <citation type="submission" date="2020-11" db="EMBL/GenBank/DDBJ databases">
        <authorList>
            <person name="Tran Van P."/>
        </authorList>
    </citation>
    <scope>NUCLEOTIDE SEQUENCE</scope>
</reference>
<dbReference type="AlphaFoldDB" id="A0A7R9BNS2"/>
<comment type="catalytic activity">
    <reaction evidence="1">
        <text>S-ubiquitinyl-[E1 ubiquitin-activating enzyme]-L-cysteine + [E2 ubiquitin-conjugating enzyme]-L-cysteine = [E1 ubiquitin-activating enzyme]-L-cysteine + S-ubiquitinyl-[E2 ubiquitin-conjugating enzyme]-L-cysteine.</text>
        <dbReference type="EC" id="2.3.2.23"/>
    </reaction>
</comment>
<organism evidence="9">
    <name type="scientific">Notodromas monacha</name>
    <dbReference type="NCBI Taxonomy" id="399045"/>
    <lineage>
        <taxon>Eukaryota</taxon>
        <taxon>Metazoa</taxon>
        <taxon>Ecdysozoa</taxon>
        <taxon>Arthropoda</taxon>
        <taxon>Crustacea</taxon>
        <taxon>Oligostraca</taxon>
        <taxon>Ostracoda</taxon>
        <taxon>Podocopa</taxon>
        <taxon>Podocopida</taxon>
        <taxon>Cypridocopina</taxon>
        <taxon>Cypridoidea</taxon>
        <taxon>Cyprididae</taxon>
        <taxon>Notodromas</taxon>
    </lineage>
</organism>
<evidence type="ECO:0000256" key="4">
    <source>
        <dbReference type="ARBA" id="ARBA00022786"/>
    </source>
</evidence>
<dbReference type="Gene3D" id="3.10.110.10">
    <property type="entry name" value="Ubiquitin Conjugating Enzyme"/>
    <property type="match status" value="1"/>
</dbReference>
<keyword evidence="4" id="KW-0833">Ubl conjugation pathway</keyword>
<dbReference type="CDD" id="cd23808">
    <property type="entry name" value="UBCc_UBE2W"/>
    <property type="match status" value="1"/>
</dbReference>
<keyword evidence="10" id="KW-1185">Reference proteome</keyword>
<dbReference type="InterPro" id="IPR000608">
    <property type="entry name" value="UBC"/>
</dbReference>
<feature type="domain" description="UBC core" evidence="8">
    <location>
        <begin position="12"/>
        <end position="158"/>
    </location>
</feature>
<dbReference type="InterPro" id="IPR050113">
    <property type="entry name" value="Ub_conjugating_enzyme"/>
</dbReference>
<evidence type="ECO:0000259" key="8">
    <source>
        <dbReference type="PROSITE" id="PS50127"/>
    </source>
</evidence>
<dbReference type="SUPFAM" id="SSF54495">
    <property type="entry name" value="UBC-like"/>
    <property type="match status" value="1"/>
</dbReference>
<keyword evidence="3" id="KW-0808">Transferase</keyword>
<proteinExistence type="predicted"/>
<name>A0A7R9BNS2_9CRUS</name>
<dbReference type="EMBL" id="CAJPEX010001052">
    <property type="protein sequence ID" value="CAG0918045.1"/>
    <property type="molecule type" value="Genomic_DNA"/>
</dbReference>
<evidence type="ECO:0000256" key="6">
    <source>
        <dbReference type="ARBA" id="ARBA00039075"/>
    </source>
</evidence>
<dbReference type="EMBL" id="OA883089">
    <property type="protein sequence ID" value="CAD7277893.1"/>
    <property type="molecule type" value="Genomic_DNA"/>
</dbReference>
<protein>
    <recommendedName>
        <fullName evidence="7">N-terminal E2 ubiquitin-conjugating enzyme</fullName>
        <ecNumber evidence="2">2.3.2.23</ecNumber>
        <ecNumber evidence="6">2.3.2.25</ecNumber>
    </recommendedName>
</protein>
<evidence type="ECO:0000256" key="1">
    <source>
        <dbReference type="ARBA" id="ARBA00000485"/>
    </source>
</evidence>
<evidence type="ECO:0000256" key="7">
    <source>
        <dbReference type="ARBA" id="ARBA00042168"/>
    </source>
</evidence>
<dbReference type="GO" id="GO:0016567">
    <property type="term" value="P:protein ubiquitination"/>
    <property type="evidence" value="ECO:0007669"/>
    <property type="project" value="UniProtKB-ARBA"/>
</dbReference>
<accession>A0A7R9BNS2</accession>
<dbReference type="GO" id="GO:0061631">
    <property type="term" value="F:ubiquitin conjugating enzyme activity"/>
    <property type="evidence" value="ECO:0007669"/>
    <property type="project" value="UniProtKB-EC"/>
</dbReference>
<dbReference type="EC" id="2.3.2.25" evidence="6"/>
<dbReference type="PANTHER" id="PTHR24067">
    <property type="entry name" value="UBIQUITIN-CONJUGATING ENZYME E2"/>
    <property type="match status" value="1"/>
</dbReference>
<comment type="catalytic activity">
    <reaction evidence="5">
        <text>S-ubiquitinyl-[E1 ubiquitin-activating enzyme]-L-cysteine + [acceptor protein]-N-terminal-amino acid = [E1 ubiquitin-activating enzyme]-L-cysteine + N-terminal-ubiquitinyl-[acceptor protein].</text>
        <dbReference type="EC" id="2.3.2.25"/>
    </reaction>
</comment>
<dbReference type="OrthoDB" id="406833at2759"/>
<dbReference type="SMART" id="SM00212">
    <property type="entry name" value="UBCc"/>
    <property type="match status" value="1"/>
</dbReference>